<comment type="similarity">
    <text evidence="7 21">Belongs to the 1-acyl-sn-glycerol-3-phosphate acyltransferase family.</text>
</comment>
<comment type="catalytic activity">
    <reaction evidence="16">
        <text>heptadecanoyl-CoA + 1-(9Z-octadecenoyl)-sn-glycero-3-phosphate = 1-(9Z)-octadecenoyl-2-heptadecanoyl-sn-glycero-3-phosphate + CoA</text>
        <dbReference type="Rhea" id="RHEA:37155"/>
        <dbReference type="ChEBI" id="CHEBI:57287"/>
        <dbReference type="ChEBI" id="CHEBI:74307"/>
        <dbReference type="ChEBI" id="CHEBI:74544"/>
        <dbReference type="ChEBI" id="CHEBI:74558"/>
    </reaction>
    <physiologicalReaction direction="left-to-right" evidence="16">
        <dbReference type="Rhea" id="RHEA:37156"/>
    </physiologicalReaction>
</comment>
<evidence type="ECO:0000256" key="16">
    <source>
        <dbReference type="ARBA" id="ARBA00048956"/>
    </source>
</evidence>
<evidence type="ECO:0000256" key="8">
    <source>
        <dbReference type="ARBA" id="ARBA00022679"/>
    </source>
</evidence>
<sequence length="363" mass="39061">MVTHCSWHPKRTAPAAPRRPPHSYCLHPESVCAPQARRARSPPGRTSRVSLQLPQGPEGAGGPGGSHAGAVQGLLCVATGLPERLRPWVAFGATLLGLGAAGVWGTRGGAGRGGEAHTAAGGGAGAQVYPPRGCGAGTRIARPGARIIKWFVSKFKYIFGLRFETKGLQKLEVDHPCVIISNHQSILDMMGLMEALPERCVQIAKRELIFLGPVGLIMYLGGIFFINRQHSRTAMTVMADVGERMVKENLKVWIYPEGTRNDNGDLLPFKKGAFYLAIQTQVPVIPVIYSSFSSFYNPKTKLFSSGTIKVEVLDAIPTSGLTVADVPKLMDTCYQAMRTTFFRISKTPQENRAAAGPGCQPAQ</sequence>
<keyword evidence="10 21" id="KW-1208">Phospholipid metabolism</keyword>
<evidence type="ECO:0000256" key="22">
    <source>
        <dbReference type="SAM" id="MobiDB-lite"/>
    </source>
</evidence>
<reference evidence="26" key="1">
    <citation type="submission" date="2025-08" db="UniProtKB">
        <authorList>
            <consortium name="RefSeq"/>
        </authorList>
    </citation>
    <scope>IDENTIFICATION</scope>
    <source>
        <tissue evidence="26">Blood</tissue>
    </source>
</reference>
<dbReference type="PANTHER" id="PTHR10434">
    <property type="entry name" value="1-ACYL-SN-GLYCEROL-3-PHOSPHATE ACYLTRANSFERASE"/>
    <property type="match status" value="1"/>
</dbReference>
<proteinExistence type="inferred from homology"/>
<dbReference type="RefSeq" id="XP_027471785.1">
    <property type="nucleotide sequence ID" value="XM_027615984.2"/>
</dbReference>
<comment type="catalytic activity">
    <reaction evidence="2">
        <text>a 1-acyl-sn-glycero-3-phosphate + an acyl-CoA = a 1,2-diacyl-sn-glycero-3-phosphate + CoA</text>
        <dbReference type="Rhea" id="RHEA:19709"/>
        <dbReference type="ChEBI" id="CHEBI:57287"/>
        <dbReference type="ChEBI" id="CHEBI:57970"/>
        <dbReference type="ChEBI" id="CHEBI:58342"/>
        <dbReference type="ChEBI" id="CHEBI:58608"/>
        <dbReference type="EC" id="2.3.1.51"/>
    </reaction>
    <physiologicalReaction direction="left-to-right" evidence="2">
        <dbReference type="Rhea" id="RHEA:19710"/>
    </physiologicalReaction>
</comment>
<evidence type="ECO:0000256" key="6">
    <source>
        <dbReference type="ARBA" id="ARBA00004728"/>
    </source>
</evidence>
<evidence type="ECO:0000256" key="7">
    <source>
        <dbReference type="ARBA" id="ARBA00008655"/>
    </source>
</evidence>
<gene>
    <name evidence="26" type="primary">AGPAT2</name>
</gene>
<evidence type="ECO:0000256" key="1">
    <source>
        <dbReference type="ARBA" id="ARBA00000091"/>
    </source>
</evidence>
<evidence type="ECO:0000313" key="26">
    <source>
        <dbReference type="RefSeq" id="XP_027471785.1"/>
    </source>
</evidence>
<keyword evidence="9 21" id="KW-0594">Phospholipid biosynthesis</keyword>
<dbReference type="GO" id="GO:0005783">
    <property type="term" value="C:endoplasmic reticulum"/>
    <property type="evidence" value="ECO:0007669"/>
    <property type="project" value="TreeGrafter"/>
</dbReference>
<comment type="catalytic activity">
    <reaction evidence="15">
        <text>1-(9Z,12Z,15Z)-octadecatrienoyl-sn-glycero-3-phosphate + (9Z)-octadecenoyl-CoA = 1-(9Z,12Z,15Z)-octadecatrienoyl-2-(9Z)-octadecenoyl-sn-glycero-3-phosphate + CoA</text>
        <dbReference type="Rhea" id="RHEA:37139"/>
        <dbReference type="ChEBI" id="CHEBI:57287"/>
        <dbReference type="ChEBI" id="CHEBI:57387"/>
        <dbReference type="ChEBI" id="CHEBI:74549"/>
        <dbReference type="ChEBI" id="CHEBI:74550"/>
    </reaction>
    <physiologicalReaction direction="left-to-right" evidence="15">
        <dbReference type="Rhea" id="RHEA:37140"/>
    </physiologicalReaction>
</comment>
<evidence type="ECO:0000256" key="2">
    <source>
        <dbReference type="ARBA" id="ARBA00000300"/>
    </source>
</evidence>
<evidence type="ECO:0000259" key="24">
    <source>
        <dbReference type="SMART" id="SM00563"/>
    </source>
</evidence>
<evidence type="ECO:0000256" key="14">
    <source>
        <dbReference type="ARBA" id="ARBA00048105"/>
    </source>
</evidence>
<comment type="catalytic activity">
    <reaction evidence="14">
        <text>1-(6Z,9Z,12Z-octadecatrienoyl)-sn-glycero-3-phosphate + (9Z)-octadecenoyl-CoA = (6Z,9Z,12Z)-octadecatrienoyl-2-(9Z)-octadecenoyl-sn-glycero-3-phosphate + CoA</text>
        <dbReference type="Rhea" id="RHEA:37179"/>
        <dbReference type="ChEBI" id="CHEBI:57287"/>
        <dbReference type="ChEBI" id="CHEBI:57387"/>
        <dbReference type="ChEBI" id="CHEBI:74581"/>
        <dbReference type="ChEBI" id="CHEBI:74582"/>
    </reaction>
    <physiologicalReaction direction="left-to-right" evidence="14">
        <dbReference type="Rhea" id="RHEA:37180"/>
    </physiologicalReaction>
</comment>
<evidence type="ECO:0000256" key="20">
    <source>
        <dbReference type="ARBA" id="ARBA00049561"/>
    </source>
</evidence>
<keyword evidence="11 21" id="KW-0012">Acyltransferase</keyword>
<dbReference type="NCBIfam" id="TIGR00530">
    <property type="entry name" value="AGP_acyltrn"/>
    <property type="match status" value="1"/>
</dbReference>
<comment type="domain">
    <text evidence="21">The HXXXXD motif is essential for acyltransferase activity and may constitute the binding site for the phosphate moiety of the glycerol-3-phosphate.</text>
</comment>
<comment type="catalytic activity">
    <reaction evidence="13">
        <text>1-tetradecanoyl-sn-glycerol 3-phosphate + (9Z)-octadecenoyl-CoA = 1-tetradecanoyl-2-(9Z)-octadecenoyl-sn-glycero-3-phosphate + CoA</text>
        <dbReference type="Rhea" id="RHEA:37187"/>
        <dbReference type="ChEBI" id="CHEBI:57287"/>
        <dbReference type="ChEBI" id="CHEBI:57387"/>
        <dbReference type="ChEBI" id="CHEBI:72683"/>
        <dbReference type="ChEBI" id="CHEBI:74586"/>
    </reaction>
    <physiologicalReaction direction="left-to-right" evidence="13">
        <dbReference type="Rhea" id="RHEA:37188"/>
    </physiologicalReaction>
</comment>
<name>A0A6J2ERV8_ZALCA</name>
<feature type="region of interest" description="Disordered" evidence="22">
    <location>
        <begin position="1"/>
        <end position="21"/>
    </location>
</feature>
<evidence type="ECO:0000256" key="10">
    <source>
        <dbReference type="ARBA" id="ARBA00023264"/>
    </source>
</evidence>
<dbReference type="KEGG" id="zca:113934614"/>
<keyword evidence="21" id="KW-0444">Lipid biosynthesis</keyword>
<keyword evidence="21" id="KW-0443">Lipid metabolism</keyword>
<keyword evidence="25" id="KW-1185">Reference proteome</keyword>
<dbReference type="CTD" id="10555"/>
<evidence type="ECO:0000256" key="3">
    <source>
        <dbReference type="ARBA" id="ARBA00000816"/>
    </source>
</evidence>
<evidence type="ECO:0000256" key="5">
    <source>
        <dbReference type="ARBA" id="ARBA00004086"/>
    </source>
</evidence>
<evidence type="ECO:0000256" key="21">
    <source>
        <dbReference type="RuleBase" id="RU361267"/>
    </source>
</evidence>
<evidence type="ECO:0000256" key="18">
    <source>
        <dbReference type="ARBA" id="ARBA00049345"/>
    </source>
</evidence>
<keyword evidence="23" id="KW-0812">Transmembrane</keyword>
<dbReference type="InterPro" id="IPR002123">
    <property type="entry name" value="Plipid/glycerol_acylTrfase"/>
</dbReference>
<evidence type="ECO:0000256" key="11">
    <source>
        <dbReference type="ARBA" id="ARBA00023315"/>
    </source>
</evidence>
<keyword evidence="8 21" id="KW-0808">Transferase</keyword>
<feature type="transmembrane region" description="Helical" evidence="23">
    <location>
        <begin position="208"/>
        <end position="226"/>
    </location>
</feature>
<keyword evidence="23" id="KW-0472">Membrane</keyword>
<keyword evidence="23" id="KW-1133">Transmembrane helix</keyword>
<evidence type="ECO:0000313" key="25">
    <source>
        <dbReference type="Proteomes" id="UP000515165"/>
    </source>
</evidence>
<dbReference type="PANTHER" id="PTHR10434:SF2">
    <property type="entry name" value="1-ACYL-SN-GLYCEROL-3-PHOSPHATE ACYLTRANSFERASE BETA"/>
    <property type="match status" value="1"/>
</dbReference>
<dbReference type="GO" id="GO:0006654">
    <property type="term" value="P:phosphatidic acid biosynthetic process"/>
    <property type="evidence" value="ECO:0007669"/>
    <property type="project" value="TreeGrafter"/>
</dbReference>
<comment type="catalytic activity">
    <reaction evidence="20">
        <text>1-(9Z-octadecenoyl)-sn-glycero-3-phosphate + (9Z)-octadecenoyl-CoA = 1,2-di-(9Z-octadecenoyl)-sn-glycero-3-phosphate + CoA</text>
        <dbReference type="Rhea" id="RHEA:37131"/>
        <dbReference type="ChEBI" id="CHEBI:57287"/>
        <dbReference type="ChEBI" id="CHEBI:57387"/>
        <dbReference type="ChEBI" id="CHEBI:74544"/>
        <dbReference type="ChEBI" id="CHEBI:74546"/>
    </reaction>
    <physiologicalReaction direction="left-to-right" evidence="20">
        <dbReference type="Rhea" id="RHEA:37132"/>
    </physiologicalReaction>
</comment>
<evidence type="ECO:0000256" key="15">
    <source>
        <dbReference type="ARBA" id="ARBA00048293"/>
    </source>
</evidence>
<evidence type="ECO:0000256" key="17">
    <source>
        <dbReference type="ARBA" id="ARBA00048973"/>
    </source>
</evidence>
<evidence type="ECO:0000256" key="9">
    <source>
        <dbReference type="ARBA" id="ARBA00023209"/>
    </source>
</evidence>
<evidence type="ECO:0000256" key="19">
    <source>
        <dbReference type="ARBA" id="ARBA00049491"/>
    </source>
</evidence>
<comment type="pathway">
    <text evidence="6">Phospholipid metabolism; CDP-diacylglycerol biosynthesis; CDP-diacylglycerol from sn-glycerol 3-phosphate: step 2/3.</text>
</comment>
<feature type="region of interest" description="Disordered" evidence="22">
    <location>
        <begin position="34"/>
        <end position="66"/>
    </location>
</feature>
<evidence type="ECO:0000256" key="13">
    <source>
        <dbReference type="ARBA" id="ARBA00047814"/>
    </source>
</evidence>
<dbReference type="GO" id="GO:0016020">
    <property type="term" value="C:membrane"/>
    <property type="evidence" value="ECO:0007669"/>
    <property type="project" value="InterPro"/>
</dbReference>
<dbReference type="GO" id="GO:0003841">
    <property type="term" value="F:1-acylglycerol-3-phosphate O-acyltransferase activity"/>
    <property type="evidence" value="ECO:0007669"/>
    <property type="project" value="UniProtKB-UniRule"/>
</dbReference>
<dbReference type="GeneID" id="113934614"/>
<comment type="catalytic activity">
    <reaction evidence="18">
        <text>1-(9Z-octadecenoyl)-sn-glycero-3-phosphate + (9Z,12Z)-octadecadienoyl-CoA = 1-(9Z)-octadecenoyl-2-(9Z,12Z)-octadecadienoyl-sn-glycero-3-phosphate + CoA</text>
        <dbReference type="Rhea" id="RHEA:37159"/>
        <dbReference type="ChEBI" id="CHEBI:57287"/>
        <dbReference type="ChEBI" id="CHEBI:57383"/>
        <dbReference type="ChEBI" id="CHEBI:74544"/>
        <dbReference type="ChEBI" id="CHEBI:74563"/>
    </reaction>
    <physiologicalReaction direction="left-to-right" evidence="18">
        <dbReference type="Rhea" id="RHEA:37160"/>
    </physiologicalReaction>
</comment>
<dbReference type="SMART" id="SM00563">
    <property type="entry name" value="PlsC"/>
    <property type="match status" value="1"/>
</dbReference>
<dbReference type="SUPFAM" id="SSF69593">
    <property type="entry name" value="Glycerol-3-phosphate (1)-acyltransferase"/>
    <property type="match status" value="1"/>
</dbReference>
<comment type="catalytic activity">
    <reaction evidence="12">
        <text>1-hexadecanoyl-sn-glycero-3-phosphate + (9Z)-octadecenoyl-CoA = 1-hexadecanoyl-2-(9Z-octadecenoyl)-sn-glycero-3-phosphate + CoA</text>
        <dbReference type="Rhea" id="RHEA:33187"/>
        <dbReference type="ChEBI" id="CHEBI:57287"/>
        <dbReference type="ChEBI" id="CHEBI:57387"/>
        <dbReference type="ChEBI" id="CHEBI:57518"/>
        <dbReference type="ChEBI" id="CHEBI:64839"/>
    </reaction>
    <physiologicalReaction direction="left-to-right" evidence="12">
        <dbReference type="Rhea" id="RHEA:33188"/>
    </physiologicalReaction>
</comment>
<evidence type="ECO:0000256" key="23">
    <source>
        <dbReference type="SAM" id="Phobius"/>
    </source>
</evidence>
<dbReference type="CDD" id="cd07989">
    <property type="entry name" value="LPLAT_AGPAT-like"/>
    <property type="match status" value="1"/>
</dbReference>
<dbReference type="Proteomes" id="UP000515165">
    <property type="component" value="Chromosome 13"/>
</dbReference>
<protein>
    <recommendedName>
        <fullName evidence="21">1-acyl-sn-glycerol-3-phosphate acyltransferase</fullName>
        <ecNumber evidence="21">2.3.1.51</ecNumber>
    </recommendedName>
</protein>
<accession>A0A6J2ERV8</accession>
<evidence type="ECO:0000256" key="12">
    <source>
        <dbReference type="ARBA" id="ARBA00047525"/>
    </source>
</evidence>
<comment type="catalytic activity">
    <reaction evidence="4">
        <text>1-(9Z-octadecenoyl)-sn-glycero-3-phosphate + tetradecanoyl-CoA = 1-(9Z)-octadecenoyl-2-tetradecanoyl-sn-glycero-3-phosphate + CoA</text>
        <dbReference type="Rhea" id="RHEA:37171"/>
        <dbReference type="ChEBI" id="CHEBI:57287"/>
        <dbReference type="ChEBI" id="CHEBI:57385"/>
        <dbReference type="ChEBI" id="CHEBI:74544"/>
        <dbReference type="ChEBI" id="CHEBI:74579"/>
    </reaction>
    <physiologicalReaction direction="left-to-right" evidence="4">
        <dbReference type="Rhea" id="RHEA:37172"/>
    </physiologicalReaction>
</comment>
<comment type="catalytic activity">
    <reaction evidence="19">
        <text>1-eicosanoyl-sn-glycero-3-phosphate + (9Z)-octadecenoyl-CoA = 1-eicosanoyl-2-(9Z)-octadecenoyl-sn-glycero-3-phosphate + CoA</text>
        <dbReference type="Rhea" id="RHEA:37183"/>
        <dbReference type="ChEBI" id="CHEBI:57287"/>
        <dbReference type="ChEBI" id="CHEBI:57387"/>
        <dbReference type="ChEBI" id="CHEBI:74583"/>
        <dbReference type="ChEBI" id="CHEBI:74584"/>
    </reaction>
    <physiologicalReaction direction="left-to-right" evidence="19">
        <dbReference type="Rhea" id="RHEA:37184"/>
    </physiologicalReaction>
</comment>
<dbReference type="AlphaFoldDB" id="A0A6J2ERV8"/>
<feature type="domain" description="Phospholipid/glycerol acyltransferase" evidence="24">
    <location>
        <begin position="177"/>
        <end position="292"/>
    </location>
</feature>
<dbReference type="InterPro" id="IPR004552">
    <property type="entry name" value="AGP_acyltrans"/>
</dbReference>
<dbReference type="EC" id="2.3.1.51" evidence="21"/>
<organism evidence="25 26">
    <name type="scientific">Zalophus californianus</name>
    <name type="common">California sealion</name>
    <dbReference type="NCBI Taxonomy" id="9704"/>
    <lineage>
        <taxon>Eukaryota</taxon>
        <taxon>Metazoa</taxon>
        <taxon>Chordata</taxon>
        <taxon>Craniata</taxon>
        <taxon>Vertebrata</taxon>
        <taxon>Euteleostomi</taxon>
        <taxon>Mammalia</taxon>
        <taxon>Eutheria</taxon>
        <taxon>Laurasiatheria</taxon>
        <taxon>Carnivora</taxon>
        <taxon>Caniformia</taxon>
        <taxon>Pinnipedia</taxon>
        <taxon>Otariidae</taxon>
        <taxon>Zalophus</taxon>
    </lineage>
</organism>
<comment type="catalytic activity">
    <reaction evidence="1">
        <text>(11Z)-octadecenoyl-CoA + 1-(9Z-octadecenoyl)-sn-glycero-3-phosphate = 1-(9Z)-octadecenoyl-2-(11Z)-octadecenoyl-sn-glycero-3-phosphate + CoA</text>
        <dbReference type="Rhea" id="RHEA:37603"/>
        <dbReference type="ChEBI" id="CHEBI:57287"/>
        <dbReference type="ChEBI" id="CHEBI:74544"/>
        <dbReference type="ChEBI" id="CHEBI:75121"/>
        <dbReference type="ChEBI" id="CHEBI:75122"/>
    </reaction>
    <physiologicalReaction direction="left-to-right" evidence="1">
        <dbReference type="Rhea" id="RHEA:37604"/>
    </physiologicalReaction>
</comment>
<comment type="function">
    <text evidence="5">Converts 1-acyl-sn-glycerol-3-phosphate (lysophosphatidic acid or LPA) into 1,2-diacyl-sn-glycerol-3-phosphate (phosphatidic acid or PA) by incorporating an acyl moiety at the sn-2 position of the glycerol backbone.</text>
</comment>
<comment type="catalytic activity">
    <reaction evidence="17">
        <text>pentadecanoyl-CoA + 1-(9Z-octadecenoyl)-sn-glycero-3-phosphate = 1-(9Z)-octadecenoyl-2-pentadecanoyl-sn-glycero-3-phosphate + CoA</text>
        <dbReference type="Rhea" id="RHEA:37175"/>
        <dbReference type="ChEBI" id="CHEBI:57287"/>
        <dbReference type="ChEBI" id="CHEBI:74309"/>
        <dbReference type="ChEBI" id="CHEBI:74544"/>
        <dbReference type="ChEBI" id="CHEBI:74578"/>
    </reaction>
    <physiologicalReaction direction="left-to-right" evidence="17">
        <dbReference type="Rhea" id="RHEA:37176"/>
    </physiologicalReaction>
</comment>
<comment type="catalytic activity">
    <reaction evidence="3">
        <text>1-(9Z-octadecenoyl)-sn-glycero-3-phosphate + hexadecanoyl-CoA = 1-(9Z)-octadecenoyl-2-hexadecanoyl-sn-glycero-3-phosphate + CoA</text>
        <dbReference type="Rhea" id="RHEA:37143"/>
        <dbReference type="ChEBI" id="CHEBI:57287"/>
        <dbReference type="ChEBI" id="CHEBI:57379"/>
        <dbReference type="ChEBI" id="CHEBI:74544"/>
        <dbReference type="ChEBI" id="CHEBI:74551"/>
    </reaction>
    <physiologicalReaction direction="left-to-right" evidence="3">
        <dbReference type="Rhea" id="RHEA:37144"/>
    </physiologicalReaction>
</comment>
<dbReference type="Pfam" id="PF01553">
    <property type="entry name" value="Acyltransferase"/>
    <property type="match status" value="1"/>
</dbReference>
<dbReference type="OrthoDB" id="202234at2759"/>
<evidence type="ECO:0000256" key="4">
    <source>
        <dbReference type="ARBA" id="ARBA00001783"/>
    </source>
</evidence>